<name>A0A5N0TFJ9_9GAMM</name>
<feature type="signal peptide" evidence="1">
    <location>
        <begin position="1"/>
        <end position="28"/>
    </location>
</feature>
<feature type="chain" id="PRO_5024445662" evidence="1">
    <location>
        <begin position="29"/>
        <end position="173"/>
    </location>
</feature>
<evidence type="ECO:0000256" key="1">
    <source>
        <dbReference type="SAM" id="SignalP"/>
    </source>
</evidence>
<protein>
    <submittedName>
        <fullName evidence="2">DUF411 domain-containing protein</fullName>
    </submittedName>
</protein>
<organism evidence="2 3">
    <name type="scientific">Marinihelvus fidelis</name>
    <dbReference type="NCBI Taxonomy" id="2613842"/>
    <lineage>
        <taxon>Bacteria</taxon>
        <taxon>Pseudomonadati</taxon>
        <taxon>Pseudomonadota</taxon>
        <taxon>Gammaproteobacteria</taxon>
        <taxon>Chromatiales</taxon>
        <taxon>Wenzhouxiangellaceae</taxon>
        <taxon>Marinihelvus</taxon>
    </lineage>
</organism>
<reference evidence="2 3" key="1">
    <citation type="submission" date="2019-09" db="EMBL/GenBank/DDBJ databases">
        <title>Wenzhouxiangella sp. Genome sequencing and assembly.</title>
        <authorList>
            <person name="Zhang R."/>
        </authorList>
    </citation>
    <scope>NUCLEOTIDE SEQUENCE [LARGE SCALE GENOMIC DNA]</scope>
    <source>
        <strain evidence="2 3">W260</strain>
    </source>
</reference>
<gene>
    <name evidence="2" type="ORF">F3N42_02485</name>
</gene>
<evidence type="ECO:0000313" key="2">
    <source>
        <dbReference type="EMBL" id="KAA9133244.1"/>
    </source>
</evidence>
<dbReference type="Proteomes" id="UP000325372">
    <property type="component" value="Unassembled WGS sequence"/>
</dbReference>
<accession>A0A5N0TFJ9</accession>
<keyword evidence="1" id="KW-0732">Signal</keyword>
<dbReference type="Pfam" id="PF04214">
    <property type="entry name" value="DUF411"/>
    <property type="match status" value="1"/>
</dbReference>
<proteinExistence type="predicted"/>
<dbReference type="EMBL" id="VYXP01000002">
    <property type="protein sequence ID" value="KAA9133244.1"/>
    <property type="molecule type" value="Genomic_DNA"/>
</dbReference>
<sequence length="173" mass="18063">MNVLKRRLFACSLALVAASVLVASTGLASEASTEAANTMVVYKSPTCGCCVKWVDHVEAAGFTATTEHPADLLALKDDKGIPARSRSCHTGVTPSGYVFEGHVPARFILQFLADPPANAIGLAVPAMPVGSPGMEVGDRFMPYDVQLLMADGTTTVFARVETAADQYPSTAGS</sequence>
<keyword evidence="3" id="KW-1185">Reference proteome</keyword>
<dbReference type="InterPro" id="IPR007332">
    <property type="entry name" value="DUF411"/>
</dbReference>
<dbReference type="AlphaFoldDB" id="A0A5N0TFJ9"/>
<dbReference type="RefSeq" id="WP_150862802.1">
    <property type="nucleotide sequence ID" value="NZ_VYXP01000002.1"/>
</dbReference>
<evidence type="ECO:0000313" key="3">
    <source>
        <dbReference type="Proteomes" id="UP000325372"/>
    </source>
</evidence>
<comment type="caution">
    <text evidence="2">The sequence shown here is derived from an EMBL/GenBank/DDBJ whole genome shotgun (WGS) entry which is preliminary data.</text>
</comment>